<protein>
    <submittedName>
        <fullName evidence="1">Uncharacterized protein</fullName>
    </submittedName>
</protein>
<organism evidence="1">
    <name type="scientific">marine metagenome</name>
    <dbReference type="NCBI Taxonomy" id="408172"/>
    <lineage>
        <taxon>unclassified sequences</taxon>
        <taxon>metagenomes</taxon>
        <taxon>ecological metagenomes</taxon>
    </lineage>
</organism>
<gene>
    <name evidence="1" type="ORF">METZ01_LOCUS339954</name>
</gene>
<dbReference type="EMBL" id="UINC01115808">
    <property type="protein sequence ID" value="SVC87100.1"/>
    <property type="molecule type" value="Genomic_DNA"/>
</dbReference>
<proteinExistence type="predicted"/>
<accession>A0A382QQE7</accession>
<dbReference type="AlphaFoldDB" id="A0A382QQE7"/>
<evidence type="ECO:0000313" key="1">
    <source>
        <dbReference type="EMBL" id="SVC87100.1"/>
    </source>
</evidence>
<reference evidence="1" key="1">
    <citation type="submission" date="2018-05" db="EMBL/GenBank/DDBJ databases">
        <authorList>
            <person name="Lanie J.A."/>
            <person name="Ng W.-L."/>
            <person name="Kazmierczak K.M."/>
            <person name="Andrzejewski T.M."/>
            <person name="Davidsen T.M."/>
            <person name="Wayne K.J."/>
            <person name="Tettelin H."/>
            <person name="Glass J.I."/>
            <person name="Rusch D."/>
            <person name="Podicherti R."/>
            <person name="Tsui H.-C.T."/>
            <person name="Winkler M.E."/>
        </authorList>
    </citation>
    <scope>NUCLEOTIDE SEQUENCE</scope>
</reference>
<name>A0A382QQE7_9ZZZZ</name>
<sequence>MYRFWGTMRAKDCRESDGLEVRCSIQLSYRGIQLVGEIGCPSVSTAY</sequence>